<dbReference type="InterPro" id="IPR002172">
    <property type="entry name" value="LDrepeatLR_classA_rpt"/>
</dbReference>
<feature type="domain" description="DUF4758" evidence="2">
    <location>
        <begin position="34"/>
        <end position="81"/>
    </location>
</feature>
<protein>
    <submittedName>
        <fullName evidence="3">Transposable element Tc3 transposase</fullName>
    </submittedName>
</protein>
<dbReference type="SUPFAM" id="SSF57424">
    <property type="entry name" value="LDL receptor-like module"/>
    <property type="match status" value="1"/>
</dbReference>
<gene>
    <name evidence="3" type="primary">tc3a_68</name>
    <name evidence="3" type="ORF">CEXT_329531</name>
</gene>
<keyword evidence="1" id="KW-1015">Disulfide bond</keyword>
<reference evidence="3 4" key="1">
    <citation type="submission" date="2021-06" db="EMBL/GenBank/DDBJ databases">
        <title>Caerostris extrusa draft genome.</title>
        <authorList>
            <person name="Kono N."/>
            <person name="Arakawa K."/>
        </authorList>
    </citation>
    <scope>NUCLEOTIDE SEQUENCE [LARGE SCALE GENOMIC DNA]</scope>
</reference>
<dbReference type="CDD" id="cd00112">
    <property type="entry name" value="LDLa"/>
    <property type="match status" value="1"/>
</dbReference>
<evidence type="ECO:0000313" key="3">
    <source>
        <dbReference type="EMBL" id="GIY29352.1"/>
    </source>
</evidence>
<evidence type="ECO:0000313" key="4">
    <source>
        <dbReference type="Proteomes" id="UP001054945"/>
    </source>
</evidence>
<evidence type="ECO:0000259" key="2">
    <source>
        <dbReference type="Pfam" id="PF15950"/>
    </source>
</evidence>
<comment type="caution">
    <text evidence="3">The sequence shown here is derived from an EMBL/GenBank/DDBJ whole genome shotgun (WGS) entry which is preliminary data.</text>
</comment>
<dbReference type="Proteomes" id="UP001054945">
    <property type="component" value="Unassembled WGS sequence"/>
</dbReference>
<organism evidence="3 4">
    <name type="scientific">Caerostris extrusa</name>
    <name type="common">Bark spider</name>
    <name type="synonym">Caerostris bankana</name>
    <dbReference type="NCBI Taxonomy" id="172846"/>
    <lineage>
        <taxon>Eukaryota</taxon>
        <taxon>Metazoa</taxon>
        <taxon>Ecdysozoa</taxon>
        <taxon>Arthropoda</taxon>
        <taxon>Chelicerata</taxon>
        <taxon>Arachnida</taxon>
        <taxon>Araneae</taxon>
        <taxon>Araneomorphae</taxon>
        <taxon>Entelegynae</taxon>
        <taxon>Araneoidea</taxon>
        <taxon>Araneidae</taxon>
        <taxon>Caerostris</taxon>
    </lineage>
</organism>
<dbReference type="Gene3D" id="2.40.128.620">
    <property type="match status" value="1"/>
</dbReference>
<keyword evidence="4" id="KW-1185">Reference proteome</keyword>
<dbReference type="InterPro" id="IPR036055">
    <property type="entry name" value="LDL_receptor-like_sf"/>
</dbReference>
<name>A0AAV4SAG8_CAEEX</name>
<accession>A0AAV4SAG8</accession>
<dbReference type="Pfam" id="PF15950">
    <property type="entry name" value="DUF4758"/>
    <property type="match status" value="1"/>
</dbReference>
<dbReference type="EMBL" id="BPLR01009057">
    <property type="protein sequence ID" value="GIY29352.1"/>
    <property type="molecule type" value="Genomic_DNA"/>
</dbReference>
<sequence length="232" mass="25175">MHRCTCGIPRCIERNKVGDGIKHCQDGSDEGQRNDPVVYPPGIISAFIGTEVNGGRTTYHTTQLYRTYVDGTYTEILQSTSTISPTPTLGDDRRMESTTNVQRFGSLNSGKVYLTAVNEPRSSINSNLESDSGIEVSGTFLPPSGSMSTKRFGLDISARTIGTIYPSKSESSIIMVTGTAGTFVQRGSTSDVTYPLFTGSYISGLENPTTYKFFFENHPLTSDESNIANCIS</sequence>
<proteinExistence type="predicted"/>
<evidence type="ECO:0000256" key="1">
    <source>
        <dbReference type="ARBA" id="ARBA00023157"/>
    </source>
</evidence>
<dbReference type="AlphaFoldDB" id="A0AAV4SAG8"/>
<dbReference type="InterPro" id="IPR031866">
    <property type="entry name" value="DUF4758"/>
</dbReference>